<dbReference type="InterPro" id="IPR019933">
    <property type="entry name" value="DivIVA_domain"/>
</dbReference>
<dbReference type="Pfam" id="PF05103">
    <property type="entry name" value="DivIVA"/>
    <property type="match status" value="1"/>
</dbReference>
<keyword evidence="9" id="KW-1185">Reference proteome</keyword>
<dbReference type="RefSeq" id="WP_209849640.1">
    <property type="nucleotide sequence ID" value="NZ_CBCRVE010000005.1"/>
</dbReference>
<organism evidence="8 9">
    <name type="scientific">Paenibacillus sediminis</name>
    <dbReference type="NCBI Taxonomy" id="664909"/>
    <lineage>
        <taxon>Bacteria</taxon>
        <taxon>Bacillati</taxon>
        <taxon>Bacillota</taxon>
        <taxon>Bacilli</taxon>
        <taxon>Bacillales</taxon>
        <taxon>Paenibacillaceae</taxon>
        <taxon>Paenibacillus</taxon>
    </lineage>
</organism>
<evidence type="ECO:0000256" key="5">
    <source>
        <dbReference type="ARBA" id="ARBA00023054"/>
    </source>
</evidence>
<dbReference type="NCBIfam" id="TIGR03544">
    <property type="entry name" value="DivI1A_domain"/>
    <property type="match status" value="1"/>
</dbReference>
<dbReference type="Gene3D" id="6.10.250.660">
    <property type="match status" value="1"/>
</dbReference>
<protein>
    <submittedName>
        <fullName evidence="8">DivIVA domain-containing protein</fullName>
    </submittedName>
</protein>
<evidence type="ECO:0000313" key="8">
    <source>
        <dbReference type="EMBL" id="MBP1937353.1"/>
    </source>
</evidence>
<evidence type="ECO:0000256" key="2">
    <source>
        <dbReference type="ARBA" id="ARBA00009008"/>
    </source>
</evidence>
<feature type="coiled-coil region" evidence="7">
    <location>
        <begin position="63"/>
        <end position="127"/>
    </location>
</feature>
<dbReference type="Proteomes" id="UP001519273">
    <property type="component" value="Unassembled WGS sequence"/>
</dbReference>
<keyword evidence="6" id="KW-0131">Cell cycle</keyword>
<comment type="caution">
    <text evidence="8">The sequence shown here is derived from an EMBL/GenBank/DDBJ whole genome shotgun (WGS) entry which is preliminary data.</text>
</comment>
<keyword evidence="3" id="KW-0963">Cytoplasm</keyword>
<evidence type="ECO:0000256" key="4">
    <source>
        <dbReference type="ARBA" id="ARBA00022618"/>
    </source>
</evidence>
<dbReference type="EMBL" id="JAGGKP010000005">
    <property type="protein sequence ID" value="MBP1937353.1"/>
    <property type="molecule type" value="Genomic_DNA"/>
</dbReference>
<evidence type="ECO:0000313" key="9">
    <source>
        <dbReference type="Proteomes" id="UP001519273"/>
    </source>
</evidence>
<dbReference type="PANTHER" id="PTHR35794">
    <property type="entry name" value="CELL DIVISION PROTEIN DIVIVA"/>
    <property type="match status" value="1"/>
</dbReference>
<dbReference type="PANTHER" id="PTHR35794:SF2">
    <property type="entry name" value="CELL DIVISION PROTEIN DIVIVA"/>
    <property type="match status" value="1"/>
</dbReference>
<proteinExistence type="inferred from homology"/>
<gene>
    <name evidence="8" type="ORF">J2Z20_002248</name>
</gene>
<keyword evidence="5 7" id="KW-0175">Coiled coil</keyword>
<evidence type="ECO:0000256" key="1">
    <source>
        <dbReference type="ARBA" id="ARBA00004496"/>
    </source>
</evidence>
<sequence>MEEDYKVKLKEQKVLFNQLGIKLDALTIHEKDFSVKMRGYDKEEVDRFLDEIIEDYEHFYTVITDLLNSYKDLQRRNSWAEERNAKLERDAAMIEKAKLNADQMVDRRVVEEAVKQVERSLDQLKIRIAAGPDYY</sequence>
<name>A0ABS4H478_9BACL</name>
<accession>A0ABS4H478</accession>
<evidence type="ECO:0000256" key="6">
    <source>
        <dbReference type="ARBA" id="ARBA00023306"/>
    </source>
</evidence>
<comment type="similarity">
    <text evidence="2">Belongs to the DivIVA family.</text>
</comment>
<comment type="subcellular location">
    <subcellularLocation>
        <location evidence="1">Cytoplasm</location>
    </subcellularLocation>
</comment>
<keyword evidence="4" id="KW-0132">Cell division</keyword>
<dbReference type="InterPro" id="IPR007793">
    <property type="entry name" value="DivIVA_fam"/>
</dbReference>
<evidence type="ECO:0000256" key="3">
    <source>
        <dbReference type="ARBA" id="ARBA00022490"/>
    </source>
</evidence>
<evidence type="ECO:0000256" key="7">
    <source>
        <dbReference type="SAM" id="Coils"/>
    </source>
</evidence>
<reference evidence="8 9" key="1">
    <citation type="submission" date="2021-03" db="EMBL/GenBank/DDBJ databases">
        <title>Genomic Encyclopedia of Type Strains, Phase IV (KMG-IV): sequencing the most valuable type-strain genomes for metagenomic binning, comparative biology and taxonomic classification.</title>
        <authorList>
            <person name="Goeker M."/>
        </authorList>
    </citation>
    <scope>NUCLEOTIDE SEQUENCE [LARGE SCALE GENOMIC DNA]</scope>
    <source>
        <strain evidence="8 9">DSM 23491</strain>
    </source>
</reference>